<feature type="region of interest" description="Disordered" evidence="1">
    <location>
        <begin position="1496"/>
        <end position="1520"/>
    </location>
</feature>
<feature type="region of interest" description="Disordered" evidence="1">
    <location>
        <begin position="30"/>
        <end position="51"/>
    </location>
</feature>
<reference evidence="3" key="1">
    <citation type="submission" date="2019-02" db="EMBL/GenBank/DDBJ databases">
        <title>FDA dAtabase for Regulatory Grade micrObial Sequences (FDA-ARGOS): Supporting development and validation of Infectious Disease Dx tests.</title>
        <authorList>
            <person name="Duncan R."/>
            <person name="Fisher C."/>
            <person name="Tallon L."/>
            <person name="Sadzewicz L."/>
            <person name="Sengamalay N."/>
            <person name="Ott S."/>
            <person name="Godinez A."/>
            <person name="Nagaraj S."/>
            <person name="Vavikolanu K."/>
            <person name="Vyas G."/>
            <person name="Nadendla S."/>
            <person name="Aluvathingal J."/>
            <person name="Sichtig H."/>
        </authorList>
    </citation>
    <scope>NUCLEOTIDE SEQUENCE [LARGE SCALE GENOMIC DNA]</scope>
    <source>
        <strain evidence="3">FDAARGOS_360</strain>
    </source>
</reference>
<feature type="compositionally biased region" description="Basic and acidic residues" evidence="1">
    <location>
        <begin position="563"/>
        <end position="572"/>
    </location>
</feature>
<sequence length="1668" mass="177367">MRAAEYFKDALEEYCGPRAETKGTRAPSINAAAAMGPDQSSSRRWGRGGEEDEAHGLADWMMEARHVVSATPALQQVLQCCGTPILDMLGRAEAADPTRESYVEQLAYDRIEYGLAEDGPRAFRQLLVDAGGYFVNRSLCPDVWTLHACQLMRLYLGASLHVLDQMHWHAMTGAHEREHLRSGDESVLSWMCHESAASPRMALQGGLFNNAMSAHGPSVDAPLPMVADIVERHVDFISNTAAASSPALVGPLLRPIQAITGQAFPVVRTRHSYGRQRAIAGEATTHLSALQSSPASLPSASAAARVTGFSAHVQPRDAITASADPYAAGGEFSSIPGTRTRMHGGETELALAAGGSAQQRLPAHQWSLLEFEQLQSGYYVRPVDVSYSKTGDTGKEEAATTCPTSLGPSHSSCVRGEAFFSLLFQCLRSTVRKHQQLALEVLLAHLHGLEMRTTASKSARRTEAVALRDRCLHGPNCAPFVFFLLEILVSAGHPAMIELAATCLLLLFRGMTRGEPAGSTGSTEAPASVEDALGGCSTVLHFAEAVAELGSPAGGAPEEDTEEGRSDGRSVDVEGSGAEKPADDPDLPFSEVSELLRGPDARLGLEQLGFTNKVLGAMHPLLRNSSPASMVPRGDGEETGREGVESEAHRGCVEPTATSSTSPFSSLASIHAEVLFLELLLCGGVGVGLRAACRRVTEDPAFLTWAETQLSAVVMGHRRLEDIAELLCVLQHLSHVPSALNSFLCGSSVVNPNLTGTLDCGSVAAAAAHQHAQHRFYETWLLFFTLVCSTRAAEVYTVRHASAILWSMLILRACARLGYRRSGTSNNGETGEDDAGHSKLVARHSGYGMVQDVSDTLLAEGMHVGGGVVMEMWFLQYASEDGTASAAGDAIGSLDHYFLDAARTALHLCRSPGSSRPRVTPTDASSGDSHDAVSLEATVAQRVLAEIRWTASAHFLSTYIARTRHRSPAVCHTLCSTEGETHEAVQLLLRSVVMDAGRLTRAFARFTSPLLSTPCSGSADVLRKADADGEHPHTTRGDPAAIPVGAPTHHLKTISAQVSAVSAIRAVERCWWREPSGNTESNDRAVEADSAARDRALLFLCLEAASLYANTRLAAALAEVYPTIAVDTVLGYAGLLAHAFEEAFLRMRDGTAVRLQVDELCTMAEAVQLLQHLGNSGSSVEAAVPRSTLPTAGALHSNSPAARDAREARIAAFFLVHSIALSKRCLDAVPLSLPLLLLRPQVEAKTRPERADAAALVPAATSTAELVALMNSLQSGIELTPVSAMPATGDDATDTSGSLSSAAAVSVSGAPRCWVLYPLFDASFTAKDVWASWLRRLLGLHQRVKDVLGWDGVLSHVLLWTLAHRRELWGTTGGTTCDGAEASVRASALSPSSAAALCELMVDLCAILHALSARSCDLRCSADSRTAVSAAAASRTLEVSLAAYSDVPAEEGMPLLLHALLAYVAAHSSARAALAALQVLLCSPVLPPSSTIAAGVEARGEPGDEQQSSCSPAQSRPRSHGTSATAQVCAWLQSWSAAQGRRMQSARSMCWSLDDVVALVQLVGPHFRNDDFSGRSCAYEGGATDGHGTVDAAAAEVMLTPTDADARLAVRDPMWCARCLTEGLLQYYVQQRIATSGSLSTMEKMVLRSTLRDLDWYPTMLWPQVEGG</sequence>
<feature type="region of interest" description="Disordered" evidence="1">
    <location>
        <begin position="910"/>
        <end position="931"/>
    </location>
</feature>
<evidence type="ECO:0000313" key="2">
    <source>
        <dbReference type="EMBL" id="TPP41466.1"/>
    </source>
</evidence>
<dbReference type="VEuPathDB" id="TriTrypDB:LDHU3_31.2640"/>
<dbReference type="EMBL" id="RHLD01000005">
    <property type="protein sequence ID" value="TPP41466.1"/>
    <property type="molecule type" value="Genomic_DNA"/>
</dbReference>
<dbReference type="VEuPathDB" id="TriTrypDB:LdCL_310022300"/>
<gene>
    <name evidence="2" type="ORF">CGC20_3380</name>
</gene>
<accession>A0A504WXP3</accession>
<dbReference type="VEuPathDB" id="TriTrypDB:LdBPK_311520.1"/>
<protein>
    <submittedName>
        <fullName evidence="2">Uncharacterized protein</fullName>
    </submittedName>
</protein>
<evidence type="ECO:0000256" key="1">
    <source>
        <dbReference type="SAM" id="MobiDB-lite"/>
    </source>
</evidence>
<comment type="caution">
    <text evidence="2">The sequence shown here is derived from an EMBL/GenBank/DDBJ whole genome shotgun (WGS) entry which is preliminary data.</text>
</comment>
<dbReference type="Proteomes" id="UP000318821">
    <property type="component" value="Unassembled WGS sequence"/>
</dbReference>
<name>A0A504WXP3_LEIDO</name>
<evidence type="ECO:0000313" key="3">
    <source>
        <dbReference type="Proteomes" id="UP000318821"/>
    </source>
</evidence>
<organism evidence="2 3">
    <name type="scientific">Leishmania donovani</name>
    <dbReference type="NCBI Taxonomy" id="5661"/>
    <lineage>
        <taxon>Eukaryota</taxon>
        <taxon>Discoba</taxon>
        <taxon>Euglenozoa</taxon>
        <taxon>Kinetoplastea</taxon>
        <taxon>Metakinetoplastina</taxon>
        <taxon>Trypanosomatida</taxon>
        <taxon>Trypanosomatidae</taxon>
        <taxon>Leishmaniinae</taxon>
        <taxon>Leishmania</taxon>
    </lineage>
</organism>
<feature type="region of interest" description="Disordered" evidence="1">
    <location>
        <begin position="550"/>
        <end position="591"/>
    </location>
</feature>
<feature type="compositionally biased region" description="Polar residues" evidence="1">
    <location>
        <begin position="1505"/>
        <end position="1520"/>
    </location>
</feature>
<proteinExistence type="predicted"/>